<dbReference type="InterPro" id="IPR012675">
    <property type="entry name" value="Beta-grasp_dom_sf"/>
</dbReference>
<reference evidence="2" key="1">
    <citation type="submission" date="2013-08" db="EMBL/GenBank/DDBJ databases">
        <authorList>
            <person name="Mendez C."/>
            <person name="Richter M."/>
            <person name="Ferrer M."/>
            <person name="Sanchez J."/>
        </authorList>
    </citation>
    <scope>NUCLEOTIDE SEQUENCE</scope>
</reference>
<comment type="caution">
    <text evidence="2">The sequence shown here is derived from an EMBL/GenBank/DDBJ whole genome shotgun (WGS) entry which is preliminary data.</text>
</comment>
<dbReference type="UniPathway" id="UPA00344"/>
<keyword evidence="1" id="KW-0547">Nucleotide-binding</keyword>
<protein>
    <submittedName>
        <fullName evidence="2">ThiamineS</fullName>
    </submittedName>
</protein>
<gene>
    <name evidence="2" type="ORF">B1A_06520</name>
</gene>
<evidence type="ECO:0000313" key="2">
    <source>
        <dbReference type="EMBL" id="EQD70027.1"/>
    </source>
</evidence>
<dbReference type="GO" id="GO:1990133">
    <property type="term" value="C:molybdopterin adenylyltransferase complex"/>
    <property type="evidence" value="ECO:0007669"/>
    <property type="project" value="TreeGrafter"/>
</dbReference>
<dbReference type="PANTHER" id="PTHR33359:SF1">
    <property type="entry name" value="MOLYBDOPTERIN SYNTHASE SULFUR CARRIER SUBUNIT"/>
    <property type="match status" value="1"/>
</dbReference>
<dbReference type="Pfam" id="PF02391">
    <property type="entry name" value="MoaE"/>
    <property type="match status" value="1"/>
</dbReference>
<feature type="non-terminal residue" evidence="2">
    <location>
        <position position="140"/>
    </location>
</feature>
<dbReference type="GO" id="GO:0006777">
    <property type="term" value="P:Mo-molybdopterin cofactor biosynthetic process"/>
    <property type="evidence" value="ECO:0007669"/>
    <property type="project" value="InterPro"/>
</dbReference>
<dbReference type="InterPro" id="IPR003749">
    <property type="entry name" value="ThiS/MoaD-like"/>
</dbReference>
<dbReference type="SUPFAM" id="SSF54690">
    <property type="entry name" value="Molybdopterin synthase subunit MoaE"/>
    <property type="match status" value="1"/>
</dbReference>
<proteinExistence type="predicted"/>
<organism evidence="2">
    <name type="scientific">mine drainage metagenome</name>
    <dbReference type="NCBI Taxonomy" id="410659"/>
    <lineage>
        <taxon>unclassified sequences</taxon>
        <taxon>metagenomes</taxon>
        <taxon>ecological metagenomes</taxon>
    </lineage>
</organism>
<name>T1BJR6_9ZZZZ</name>
<accession>T1BJR6</accession>
<dbReference type="CDD" id="cd00754">
    <property type="entry name" value="Ubl_MoaD"/>
    <property type="match status" value="1"/>
</dbReference>
<dbReference type="Pfam" id="PF02597">
    <property type="entry name" value="ThiS"/>
    <property type="match status" value="1"/>
</dbReference>
<dbReference type="Gene3D" id="3.10.20.30">
    <property type="match status" value="1"/>
</dbReference>
<dbReference type="InterPro" id="IPR044672">
    <property type="entry name" value="MOCS2A"/>
</dbReference>
<dbReference type="InterPro" id="IPR003448">
    <property type="entry name" value="Mopterin_biosynth_MoaE"/>
</dbReference>
<dbReference type="InterPro" id="IPR036563">
    <property type="entry name" value="MoaE_sf"/>
</dbReference>
<dbReference type="AlphaFoldDB" id="T1BJR6"/>
<reference evidence="2" key="2">
    <citation type="journal article" date="2014" name="ISME J.">
        <title>Microbial stratification in low pH oxic and suboxic macroscopic growths along an acid mine drainage.</title>
        <authorList>
            <person name="Mendez-Garcia C."/>
            <person name="Mesa V."/>
            <person name="Sprenger R.R."/>
            <person name="Richter M."/>
            <person name="Diez M.S."/>
            <person name="Solano J."/>
            <person name="Bargiela R."/>
            <person name="Golyshina O.V."/>
            <person name="Manteca A."/>
            <person name="Ramos J.L."/>
            <person name="Gallego J.R."/>
            <person name="Llorente I."/>
            <person name="Martins Dos Santos V.A."/>
            <person name="Jensen O.N."/>
            <person name="Pelaez A.I."/>
            <person name="Sanchez J."/>
            <person name="Ferrer M."/>
        </authorList>
    </citation>
    <scope>NUCLEOTIDE SEQUENCE</scope>
</reference>
<dbReference type="SUPFAM" id="SSF54285">
    <property type="entry name" value="MoaD/ThiS"/>
    <property type="match status" value="1"/>
</dbReference>
<dbReference type="Gene3D" id="3.90.1170.40">
    <property type="entry name" value="Molybdopterin biosynthesis MoaE subunit"/>
    <property type="match status" value="1"/>
</dbReference>
<evidence type="ECO:0000256" key="1">
    <source>
        <dbReference type="ARBA" id="ARBA00022741"/>
    </source>
</evidence>
<dbReference type="PANTHER" id="PTHR33359">
    <property type="entry name" value="MOLYBDOPTERIN SYNTHASE SULFUR CARRIER SUBUNIT"/>
    <property type="match status" value="1"/>
</dbReference>
<dbReference type="InterPro" id="IPR016155">
    <property type="entry name" value="Mopterin_synth/thiamin_S_b"/>
</dbReference>
<dbReference type="EMBL" id="AUZX01004726">
    <property type="protein sequence ID" value="EQD70027.1"/>
    <property type="molecule type" value="Genomic_DNA"/>
</dbReference>
<sequence>MRVTVLYFAHARSARGLAREDLDLPAGTTVGDLHRILIERLGPSVSTFHLARNEEYTDGSERLENGDEVAVIPPVSGGAELVGPRTVEVEDLIAAVRGPEHGAICIFLGTVRNEFAGRPTARLYYEAYDGMAASELAKIA</sequence>
<dbReference type="GO" id="GO:0000166">
    <property type="term" value="F:nucleotide binding"/>
    <property type="evidence" value="ECO:0007669"/>
    <property type="project" value="UniProtKB-KW"/>
</dbReference>